<dbReference type="InterPro" id="IPR038765">
    <property type="entry name" value="Papain-like_cys_pep_sf"/>
</dbReference>
<dbReference type="Gene3D" id="3.10.620.30">
    <property type="match status" value="1"/>
</dbReference>
<name>A0A7C9TGV2_9BURK</name>
<feature type="transmembrane region" description="Helical" evidence="1">
    <location>
        <begin position="44"/>
        <end position="70"/>
    </location>
</feature>
<accession>A0A7C9TGV2</accession>
<feature type="domain" description="Transglutaminase-like" evidence="2">
    <location>
        <begin position="446"/>
        <end position="518"/>
    </location>
</feature>
<dbReference type="AlphaFoldDB" id="A0A7C9TGV2"/>
<gene>
    <name evidence="3" type="ORF">G3A44_02610</name>
</gene>
<dbReference type="RefSeq" id="WP_163455934.1">
    <property type="nucleotide sequence ID" value="NZ_JAAGOH010000002.1"/>
</dbReference>
<dbReference type="Pfam" id="PF01841">
    <property type="entry name" value="Transglut_core"/>
    <property type="match status" value="1"/>
</dbReference>
<organism evidence="3 4">
    <name type="scientific">Ideonella livida</name>
    <dbReference type="NCBI Taxonomy" id="2707176"/>
    <lineage>
        <taxon>Bacteria</taxon>
        <taxon>Pseudomonadati</taxon>
        <taxon>Pseudomonadota</taxon>
        <taxon>Betaproteobacteria</taxon>
        <taxon>Burkholderiales</taxon>
        <taxon>Sphaerotilaceae</taxon>
        <taxon>Ideonella</taxon>
    </lineage>
</organism>
<proteinExistence type="predicted"/>
<reference evidence="3 4" key="1">
    <citation type="submission" date="2020-02" db="EMBL/GenBank/DDBJ databases">
        <title>Ideonella bacterium strain TBM-1.</title>
        <authorList>
            <person name="Chen W.-M."/>
        </authorList>
    </citation>
    <scope>NUCLEOTIDE SEQUENCE [LARGE SCALE GENOMIC DNA]</scope>
    <source>
        <strain evidence="3 4">TBM-1</strain>
    </source>
</reference>
<dbReference type="SUPFAM" id="SSF54001">
    <property type="entry name" value="Cysteine proteinases"/>
    <property type="match status" value="1"/>
</dbReference>
<dbReference type="Proteomes" id="UP000484255">
    <property type="component" value="Unassembled WGS sequence"/>
</dbReference>
<evidence type="ECO:0000313" key="4">
    <source>
        <dbReference type="Proteomes" id="UP000484255"/>
    </source>
</evidence>
<dbReference type="InterPro" id="IPR021878">
    <property type="entry name" value="TgpA_N"/>
</dbReference>
<dbReference type="EMBL" id="JAAGOH010000002">
    <property type="protein sequence ID" value="NDY90079.1"/>
    <property type="molecule type" value="Genomic_DNA"/>
</dbReference>
<feature type="transmembrane region" description="Helical" evidence="1">
    <location>
        <begin position="82"/>
        <end position="100"/>
    </location>
</feature>
<feature type="transmembrane region" description="Helical" evidence="1">
    <location>
        <begin position="155"/>
        <end position="176"/>
    </location>
</feature>
<protein>
    <submittedName>
        <fullName evidence="3">DUF3488 domain-containing transglutaminase family protein</fullName>
    </submittedName>
</protein>
<keyword evidence="4" id="KW-1185">Reference proteome</keyword>
<dbReference type="SMART" id="SM00460">
    <property type="entry name" value="TGc"/>
    <property type="match status" value="1"/>
</dbReference>
<comment type="caution">
    <text evidence="3">The sequence shown here is derived from an EMBL/GenBank/DDBJ whole genome shotgun (WGS) entry which is preliminary data.</text>
</comment>
<feature type="transmembrane region" description="Helical" evidence="1">
    <location>
        <begin position="131"/>
        <end position="149"/>
    </location>
</feature>
<sequence length="717" mass="79217">MNALNALRGRLAAPTAPAPAPVLAPVGAAAASRETRDTWFMLGVIAWTVAPLLLRLPAWVGVLCATVLAWRGWLAWRLAPLPGRWTVLAVLVLTAGLTWWTERTLLGKQAGVMLLVVLMSLKTLELRARRDALVVFFLGFFLILTQFLYSQNLLTALGMLGGVWGWLTALTLAHMPSGRPPLRAAGGLALRAVGLGLPVMLALFFLFPRIGPLWGMPGDSGRTGLSDRLSLGEVAELATDDSIAMRLRFPDGVPPPQERYFRGPVLVHYDGRQWQAPLWMGRRANDAPIVHPQAMPNATRWRYEVTLEPTRIAWLPLPEQTLDTPEGFPPLGNWPVRPDGLGQWRLIAPLGERLKLDGVAWSAVRPRPGLGGMGIEDALHLPPGVHPRTQAWAEDFADELQAARGGRRPLEAGELVVALLRHIRSQSYSYTLAPPPAVSDAVDEFWLDQRAGFCEHYAAATVVILRSLGVPARLVTGYQGMDPQPVDGYWIVRQSQAHAWLEYWSQRERRWVRVDPTSAVAPERVSRGSALRPPAGLVSGALDAVSPGLQAQMRRWLEGMDNRWNQWILGFGAQQQRNLAQDLGLGLNDWTDLVRGLGLLASAAALAGAAWAWHQRQHQAPWARLQSTVCADLAALQVPALPSQSARQWAQLLRERWATTAQEPPAELRAALLWLLALDERRYVQSPPPGPAHYRQALRQWRPLARALRAAQRRLAK</sequence>
<keyword evidence="1" id="KW-0472">Membrane</keyword>
<dbReference type="PANTHER" id="PTHR42736">
    <property type="entry name" value="PROTEIN-GLUTAMINE GAMMA-GLUTAMYLTRANSFERASE"/>
    <property type="match status" value="1"/>
</dbReference>
<dbReference type="Pfam" id="PF11992">
    <property type="entry name" value="TgpA_N"/>
    <property type="match status" value="1"/>
</dbReference>
<evidence type="ECO:0000259" key="2">
    <source>
        <dbReference type="SMART" id="SM00460"/>
    </source>
</evidence>
<evidence type="ECO:0000256" key="1">
    <source>
        <dbReference type="SAM" id="Phobius"/>
    </source>
</evidence>
<dbReference type="PANTHER" id="PTHR42736:SF1">
    <property type="entry name" value="PROTEIN-GLUTAMINE GAMMA-GLUTAMYLTRANSFERASE"/>
    <property type="match status" value="1"/>
</dbReference>
<dbReference type="InterPro" id="IPR052901">
    <property type="entry name" value="Bact_TGase-like"/>
</dbReference>
<evidence type="ECO:0000313" key="3">
    <source>
        <dbReference type="EMBL" id="NDY90079.1"/>
    </source>
</evidence>
<keyword evidence="1" id="KW-1133">Transmembrane helix</keyword>
<feature type="transmembrane region" description="Helical" evidence="1">
    <location>
        <begin position="188"/>
        <end position="207"/>
    </location>
</feature>
<dbReference type="InterPro" id="IPR002931">
    <property type="entry name" value="Transglutaminase-like"/>
</dbReference>
<keyword evidence="1" id="KW-0812">Transmembrane</keyword>